<evidence type="ECO:0000256" key="7">
    <source>
        <dbReference type="ARBA" id="ARBA00022679"/>
    </source>
</evidence>
<keyword evidence="7" id="KW-0808">Transferase</keyword>
<dbReference type="FunFam" id="1.10.510.10:FF:000358">
    <property type="entry name" value="Putative leucine-rich repeat receptor-like serine/threonine-protein kinase"/>
    <property type="match status" value="1"/>
</dbReference>
<evidence type="ECO:0000256" key="4">
    <source>
        <dbReference type="ARBA" id="ARBA00022527"/>
    </source>
</evidence>
<evidence type="ECO:0000256" key="13">
    <source>
        <dbReference type="ARBA" id="ARBA00022840"/>
    </source>
</evidence>
<protein>
    <recommendedName>
        <fullName evidence="2">non-specific serine/threonine protein kinase</fullName>
        <ecNumber evidence="2">2.7.11.1</ecNumber>
    </recommendedName>
</protein>
<evidence type="ECO:0000256" key="19">
    <source>
        <dbReference type="ARBA" id="ARBA00048679"/>
    </source>
</evidence>
<keyword evidence="15 21" id="KW-0472">Membrane</keyword>
<dbReference type="PANTHER" id="PTHR27008:SF585">
    <property type="entry name" value="PROTEIN KINASE DOMAIN-CONTAINING PROTEIN"/>
    <property type="match status" value="1"/>
</dbReference>
<evidence type="ECO:0000256" key="6">
    <source>
        <dbReference type="ARBA" id="ARBA00022614"/>
    </source>
</evidence>
<dbReference type="AlphaFoldDB" id="A0A9E9L7C3"/>
<keyword evidence="4" id="KW-0723">Serine/threonine-protein kinase</keyword>
<keyword evidence="9" id="KW-0732">Signal</keyword>
<evidence type="ECO:0000256" key="2">
    <source>
        <dbReference type="ARBA" id="ARBA00012513"/>
    </source>
</evidence>
<accession>A0A9E9L7C3</accession>
<keyword evidence="5" id="KW-0597">Phosphoprotein</keyword>
<dbReference type="Pfam" id="PF00069">
    <property type="entry name" value="Pkinase"/>
    <property type="match status" value="1"/>
</dbReference>
<keyword evidence="6" id="KW-0433">Leucine-rich repeat</keyword>
<dbReference type="Gene3D" id="3.30.200.20">
    <property type="entry name" value="Phosphorylase Kinase, domain 1"/>
    <property type="match status" value="1"/>
</dbReference>
<keyword evidence="14 21" id="KW-1133">Transmembrane helix</keyword>
<dbReference type="PROSITE" id="PS50011">
    <property type="entry name" value="PROTEIN_KINASE_DOM"/>
    <property type="match status" value="1"/>
</dbReference>
<dbReference type="Pfam" id="PF00560">
    <property type="entry name" value="LRR_1"/>
    <property type="match status" value="6"/>
</dbReference>
<dbReference type="PANTHER" id="PTHR27008">
    <property type="entry name" value="OS04G0122200 PROTEIN"/>
    <property type="match status" value="1"/>
</dbReference>
<evidence type="ECO:0000256" key="18">
    <source>
        <dbReference type="ARBA" id="ARBA00047899"/>
    </source>
</evidence>
<dbReference type="FunFam" id="3.30.200.20:FF:000661">
    <property type="entry name" value="Serine-threonine protein kinase plant-type"/>
    <property type="match status" value="1"/>
</dbReference>
<evidence type="ECO:0000256" key="11">
    <source>
        <dbReference type="ARBA" id="ARBA00022741"/>
    </source>
</evidence>
<evidence type="ECO:0000256" key="20">
    <source>
        <dbReference type="PROSITE-ProRule" id="PRU10141"/>
    </source>
</evidence>
<comment type="catalytic activity">
    <reaction evidence="19">
        <text>L-seryl-[protein] + ATP = O-phospho-L-seryl-[protein] + ADP + H(+)</text>
        <dbReference type="Rhea" id="RHEA:17989"/>
        <dbReference type="Rhea" id="RHEA-COMP:9863"/>
        <dbReference type="Rhea" id="RHEA-COMP:11604"/>
        <dbReference type="ChEBI" id="CHEBI:15378"/>
        <dbReference type="ChEBI" id="CHEBI:29999"/>
        <dbReference type="ChEBI" id="CHEBI:30616"/>
        <dbReference type="ChEBI" id="CHEBI:83421"/>
        <dbReference type="ChEBI" id="CHEBI:456216"/>
        <dbReference type="EC" id="2.7.11.1"/>
    </reaction>
</comment>
<evidence type="ECO:0000256" key="14">
    <source>
        <dbReference type="ARBA" id="ARBA00022989"/>
    </source>
</evidence>
<evidence type="ECO:0000256" key="16">
    <source>
        <dbReference type="ARBA" id="ARBA00023170"/>
    </source>
</evidence>
<dbReference type="InterPro" id="IPR051809">
    <property type="entry name" value="Plant_receptor-like_S/T_kinase"/>
</dbReference>
<dbReference type="InterPro" id="IPR017441">
    <property type="entry name" value="Protein_kinase_ATP_BS"/>
</dbReference>
<dbReference type="SUPFAM" id="SSF56112">
    <property type="entry name" value="Protein kinase-like (PK-like)"/>
    <property type="match status" value="1"/>
</dbReference>
<dbReference type="Pfam" id="PF13855">
    <property type="entry name" value="LRR_8"/>
    <property type="match status" value="2"/>
</dbReference>
<evidence type="ECO:0000256" key="3">
    <source>
        <dbReference type="ARBA" id="ARBA00022475"/>
    </source>
</evidence>
<keyword evidence="3" id="KW-1003">Cell membrane</keyword>
<keyword evidence="10" id="KW-0677">Repeat</keyword>
<evidence type="ECO:0000259" key="22">
    <source>
        <dbReference type="PROSITE" id="PS50011"/>
    </source>
</evidence>
<dbReference type="EMBL" id="OL546215">
    <property type="protein sequence ID" value="WAU86964.1"/>
    <property type="molecule type" value="mRNA"/>
</dbReference>
<dbReference type="InterPro" id="IPR032675">
    <property type="entry name" value="LRR_dom_sf"/>
</dbReference>
<evidence type="ECO:0000256" key="15">
    <source>
        <dbReference type="ARBA" id="ARBA00023136"/>
    </source>
</evidence>
<comment type="catalytic activity">
    <reaction evidence="18">
        <text>L-threonyl-[protein] + ATP = O-phospho-L-threonyl-[protein] + ADP + H(+)</text>
        <dbReference type="Rhea" id="RHEA:46608"/>
        <dbReference type="Rhea" id="RHEA-COMP:11060"/>
        <dbReference type="Rhea" id="RHEA-COMP:11605"/>
        <dbReference type="ChEBI" id="CHEBI:15378"/>
        <dbReference type="ChEBI" id="CHEBI:30013"/>
        <dbReference type="ChEBI" id="CHEBI:30616"/>
        <dbReference type="ChEBI" id="CHEBI:61977"/>
        <dbReference type="ChEBI" id="CHEBI:456216"/>
        <dbReference type="EC" id="2.7.11.1"/>
    </reaction>
</comment>
<dbReference type="EC" id="2.7.11.1" evidence="2"/>
<sequence length="800" mass="87982">MVAHIVSGAIPSEIGHLQNLESLSMGFNNFTGPIPFEIFNISTIQIIAMHFNNLSGHLPSNIGIFLPNLQGLYLERNKLSGTIPSFISNASQLTTLDLGKNSLLGLIPKTLGNLKHLRWLSLEENNLTIESSTPEFNFFSSLSNLAYLRTLDLSGNQLNDILPSSIGNLSTSLQKLYLDNCNIKSSIPRDIGNLSNLIALSLLFNELVGPIPITVGRLQMLQGLFLQGNRLEGHIPSDLCHLKSLFKLDLSSNKLSGDIPICMDNLTSLGYLYLDVNKLSSTIPLNLWSVTNLLEVNLSSNSLSGSLPLEIGNTKALMKLDLSSNILSGDIPTTIGGLKNLVNLSLSCNGLEGSIPESFGGLVSLEFLDLANNNLSGEIPKSLEALSYLKYLNVSFNRLQGKIPVGGPFVHFSATSFMSNDGLCGSPRLQVPPCKEGVSRSKKTATACILKYVLPTIGLTMLVVALILVWTRCRKRNAKLSMETKALPLTTWRIISQQELLQATEGLSAKNLLGKGSFGSVYQGTLSDGMVIAIKVFNLEVEGAFKSFDTECQVLRNIRHRNLVKIITTCSNMDFKAFVLEYMPNGNLEKWLYSQDHCLSFFQRLNIMIDVASALEYLHHGYSTPIVHCDLKPNNILLDEDMVAHVADFGIAKLLGDGDSLMHTMTLATIGYMAPGDVFSLQLEYGSEGIVSTRGDVYSYGILLMETFTRKKPTDDMFAGEMSLKRWVEESSLLLVTKVVDEYLLKTERDYASMENCMSSIMGLALQCCAELHEQRINAKSILITLNKIKMKYLQDTEGS</sequence>
<dbReference type="PROSITE" id="PS00107">
    <property type="entry name" value="PROTEIN_KINASE_ATP"/>
    <property type="match status" value="1"/>
</dbReference>
<dbReference type="SMART" id="SM00220">
    <property type="entry name" value="S_TKc"/>
    <property type="match status" value="1"/>
</dbReference>
<dbReference type="FunFam" id="3.80.10.10:FF:000095">
    <property type="entry name" value="LRR receptor-like serine/threonine-protein kinase GSO1"/>
    <property type="match status" value="1"/>
</dbReference>
<dbReference type="Gene3D" id="3.80.10.10">
    <property type="entry name" value="Ribonuclease Inhibitor"/>
    <property type="match status" value="2"/>
</dbReference>
<evidence type="ECO:0000256" key="5">
    <source>
        <dbReference type="ARBA" id="ARBA00022553"/>
    </source>
</evidence>
<reference evidence="23" key="1">
    <citation type="submission" date="2021-11" db="EMBL/GenBank/DDBJ databases">
        <authorList>
            <person name="Zhang Y."/>
            <person name="Ren M."/>
            <person name="Zhang X."/>
            <person name="Zhou X."/>
            <person name="Yang J."/>
        </authorList>
    </citation>
    <scope>NUCLEOTIDE SEQUENCE</scope>
</reference>
<dbReference type="InterPro" id="IPR003591">
    <property type="entry name" value="Leu-rich_rpt_typical-subtyp"/>
</dbReference>
<keyword evidence="13 20" id="KW-0067">ATP-binding</keyword>
<evidence type="ECO:0000256" key="8">
    <source>
        <dbReference type="ARBA" id="ARBA00022692"/>
    </source>
</evidence>
<comment type="subcellular location">
    <subcellularLocation>
        <location evidence="1">Cell membrane</location>
        <topology evidence="1">Single-pass membrane protein</topology>
    </subcellularLocation>
</comment>
<dbReference type="SMART" id="SM00369">
    <property type="entry name" value="LRR_TYP"/>
    <property type="match status" value="9"/>
</dbReference>
<dbReference type="FunFam" id="3.80.10.10:FF:000383">
    <property type="entry name" value="Leucine-rich repeat receptor protein kinase EMS1"/>
    <property type="match status" value="1"/>
</dbReference>
<dbReference type="PRINTS" id="PR00019">
    <property type="entry name" value="LEURICHRPT"/>
</dbReference>
<dbReference type="InterPro" id="IPR011009">
    <property type="entry name" value="Kinase-like_dom_sf"/>
</dbReference>
<dbReference type="Gene3D" id="1.10.510.10">
    <property type="entry name" value="Transferase(Phosphotransferase) domain 1"/>
    <property type="match status" value="1"/>
</dbReference>
<keyword evidence="17" id="KW-0325">Glycoprotein</keyword>
<keyword evidence="12" id="KW-0418">Kinase</keyword>
<evidence type="ECO:0000256" key="10">
    <source>
        <dbReference type="ARBA" id="ARBA00022737"/>
    </source>
</evidence>
<organism evidence="23">
    <name type="scientific">Betula platyphylla</name>
    <name type="common">Asian white birch</name>
    <dbReference type="NCBI Taxonomy" id="78630"/>
    <lineage>
        <taxon>Eukaryota</taxon>
        <taxon>Viridiplantae</taxon>
        <taxon>Streptophyta</taxon>
        <taxon>Embryophyta</taxon>
        <taxon>Tracheophyta</taxon>
        <taxon>Spermatophyta</taxon>
        <taxon>Magnoliopsida</taxon>
        <taxon>eudicotyledons</taxon>
        <taxon>Gunneridae</taxon>
        <taxon>Pentapetalae</taxon>
        <taxon>rosids</taxon>
        <taxon>fabids</taxon>
        <taxon>Fagales</taxon>
        <taxon>Betulaceae</taxon>
        <taxon>Betula</taxon>
    </lineage>
</organism>
<dbReference type="PROSITE" id="PS51450">
    <property type="entry name" value="LRR"/>
    <property type="match status" value="1"/>
</dbReference>
<feature type="transmembrane region" description="Helical" evidence="21">
    <location>
        <begin position="449"/>
        <end position="470"/>
    </location>
</feature>
<name>A0A9E9L7C3_BETPL</name>
<dbReference type="GO" id="GO:0004674">
    <property type="term" value="F:protein serine/threonine kinase activity"/>
    <property type="evidence" value="ECO:0007669"/>
    <property type="project" value="UniProtKB-KW"/>
</dbReference>
<dbReference type="InterPro" id="IPR008271">
    <property type="entry name" value="Ser/Thr_kinase_AS"/>
</dbReference>
<evidence type="ECO:0000256" key="21">
    <source>
        <dbReference type="SAM" id="Phobius"/>
    </source>
</evidence>
<feature type="binding site" evidence="20">
    <location>
        <position position="535"/>
    </location>
    <ligand>
        <name>ATP</name>
        <dbReference type="ChEBI" id="CHEBI:30616"/>
    </ligand>
</feature>
<keyword evidence="16" id="KW-0675">Receptor</keyword>
<dbReference type="PROSITE" id="PS00108">
    <property type="entry name" value="PROTEIN_KINASE_ST"/>
    <property type="match status" value="1"/>
</dbReference>
<evidence type="ECO:0000256" key="17">
    <source>
        <dbReference type="ARBA" id="ARBA00023180"/>
    </source>
</evidence>
<evidence type="ECO:0000256" key="9">
    <source>
        <dbReference type="ARBA" id="ARBA00022729"/>
    </source>
</evidence>
<evidence type="ECO:0000256" key="12">
    <source>
        <dbReference type="ARBA" id="ARBA00022777"/>
    </source>
</evidence>
<keyword evidence="8 21" id="KW-0812">Transmembrane</keyword>
<dbReference type="SUPFAM" id="SSF52058">
    <property type="entry name" value="L domain-like"/>
    <property type="match status" value="1"/>
</dbReference>
<feature type="domain" description="Protein kinase" evidence="22">
    <location>
        <begin position="507"/>
        <end position="794"/>
    </location>
</feature>
<proteinExistence type="evidence at transcript level"/>
<dbReference type="GO" id="GO:0005524">
    <property type="term" value="F:ATP binding"/>
    <property type="evidence" value="ECO:0007669"/>
    <property type="project" value="UniProtKB-UniRule"/>
</dbReference>
<dbReference type="GO" id="GO:0005886">
    <property type="term" value="C:plasma membrane"/>
    <property type="evidence" value="ECO:0007669"/>
    <property type="project" value="UniProtKB-SubCell"/>
</dbReference>
<evidence type="ECO:0000313" key="23">
    <source>
        <dbReference type="EMBL" id="WAU86964.1"/>
    </source>
</evidence>
<dbReference type="InterPro" id="IPR000719">
    <property type="entry name" value="Prot_kinase_dom"/>
</dbReference>
<evidence type="ECO:0000256" key="1">
    <source>
        <dbReference type="ARBA" id="ARBA00004162"/>
    </source>
</evidence>
<keyword evidence="11 20" id="KW-0547">Nucleotide-binding</keyword>
<dbReference type="InterPro" id="IPR001611">
    <property type="entry name" value="Leu-rich_rpt"/>
</dbReference>